<evidence type="ECO:0008006" key="3">
    <source>
        <dbReference type="Google" id="ProtNLM"/>
    </source>
</evidence>
<organism evidence="1 2">
    <name type="scientific">Candidatus Muproteobacteria bacterium RBG_16_62_13</name>
    <dbReference type="NCBI Taxonomy" id="1817756"/>
    <lineage>
        <taxon>Bacteria</taxon>
        <taxon>Pseudomonadati</taxon>
        <taxon>Pseudomonadota</taxon>
        <taxon>Candidatus Muproteobacteria</taxon>
    </lineage>
</organism>
<evidence type="ECO:0000313" key="1">
    <source>
        <dbReference type="EMBL" id="OGI37660.1"/>
    </source>
</evidence>
<reference evidence="1 2" key="1">
    <citation type="journal article" date="2016" name="Nat. Commun.">
        <title>Thousands of microbial genomes shed light on interconnected biogeochemical processes in an aquifer system.</title>
        <authorList>
            <person name="Anantharaman K."/>
            <person name="Brown C.T."/>
            <person name="Hug L.A."/>
            <person name="Sharon I."/>
            <person name="Castelle C.J."/>
            <person name="Probst A.J."/>
            <person name="Thomas B.C."/>
            <person name="Singh A."/>
            <person name="Wilkins M.J."/>
            <person name="Karaoz U."/>
            <person name="Brodie E.L."/>
            <person name="Williams K.H."/>
            <person name="Hubbard S.S."/>
            <person name="Banfield J.F."/>
        </authorList>
    </citation>
    <scope>NUCLEOTIDE SEQUENCE [LARGE SCALE GENOMIC DNA]</scope>
</reference>
<accession>A0A1F6SXJ2</accession>
<comment type="caution">
    <text evidence="1">The sequence shown here is derived from an EMBL/GenBank/DDBJ whole genome shotgun (WGS) entry which is preliminary data.</text>
</comment>
<proteinExistence type="predicted"/>
<sequence length="233" mass="26410">MALLLALLSLPASATTLWIKSDPHYTPAGFFDIHICHWPDRPNFYLMLFSTTRFTEVEGVEVFYPDGRPLAPIDMNRYRIVKRAGKPEKHVFITNIALPANPPGGWYRATIRMKDGSTHHARDRIEIHDMPMATGLLPAPDSMNIPLPAQLSWQPVAGAKHYQVFIWDKWQGGKEIFKSKILDEPRLILPPGLLQRGGSYKWRVHARDVNEHVELGDFNHGSLSPVVLFTVAD</sequence>
<dbReference type="Proteomes" id="UP000178379">
    <property type="component" value="Unassembled WGS sequence"/>
</dbReference>
<protein>
    <recommendedName>
        <fullName evidence="3">Fibronectin type-III domain-containing protein</fullName>
    </recommendedName>
</protein>
<dbReference type="InterPro" id="IPR013783">
    <property type="entry name" value="Ig-like_fold"/>
</dbReference>
<dbReference type="STRING" id="1817756.A2140_06350"/>
<dbReference type="EMBL" id="MFSQ01000142">
    <property type="protein sequence ID" value="OGI37660.1"/>
    <property type="molecule type" value="Genomic_DNA"/>
</dbReference>
<name>A0A1F6SXJ2_9PROT</name>
<gene>
    <name evidence="1" type="ORF">A2140_06350</name>
</gene>
<dbReference type="Gene3D" id="2.60.40.10">
    <property type="entry name" value="Immunoglobulins"/>
    <property type="match status" value="1"/>
</dbReference>
<dbReference type="AlphaFoldDB" id="A0A1F6SXJ2"/>
<evidence type="ECO:0000313" key="2">
    <source>
        <dbReference type="Proteomes" id="UP000178379"/>
    </source>
</evidence>